<protein>
    <submittedName>
        <fullName evidence="5 6">Pentatricopeptide repeat-containing protein At4g39952, mitochondrial</fullName>
    </submittedName>
</protein>
<dbReference type="InterPro" id="IPR046960">
    <property type="entry name" value="PPR_At4g14850-like_plant"/>
</dbReference>
<dbReference type="RefSeq" id="XP_010937492.1">
    <property type="nucleotide sequence ID" value="XM_010939190.3"/>
</dbReference>
<dbReference type="OrthoDB" id="1882346at2759"/>
<dbReference type="RefSeq" id="XP_073103894.1">
    <property type="nucleotide sequence ID" value="XM_073247793.1"/>
</dbReference>
<keyword evidence="1" id="KW-0677">Repeat</keyword>
<dbReference type="PROSITE" id="PS51375">
    <property type="entry name" value="PPR"/>
    <property type="match status" value="7"/>
</dbReference>
<accession>A0A6J0PQB3</accession>
<dbReference type="SUPFAM" id="SSF48452">
    <property type="entry name" value="TPR-like"/>
    <property type="match status" value="1"/>
</dbReference>
<feature type="repeat" description="PPR" evidence="3">
    <location>
        <begin position="611"/>
        <end position="645"/>
    </location>
</feature>
<feature type="repeat" description="PPR" evidence="3">
    <location>
        <begin position="99"/>
        <end position="133"/>
    </location>
</feature>
<evidence type="ECO:0000313" key="6">
    <source>
        <dbReference type="RefSeq" id="XP_019709912.1"/>
    </source>
</evidence>
<organism evidence="7">
    <name type="scientific">Elaeis guineensis var. tenera</name>
    <name type="common">Oil palm</name>
    <dbReference type="NCBI Taxonomy" id="51953"/>
    <lineage>
        <taxon>Eukaryota</taxon>
        <taxon>Viridiplantae</taxon>
        <taxon>Streptophyta</taxon>
        <taxon>Embryophyta</taxon>
        <taxon>Tracheophyta</taxon>
        <taxon>Spermatophyta</taxon>
        <taxon>Magnoliopsida</taxon>
        <taxon>Liliopsida</taxon>
        <taxon>Arecaceae</taxon>
        <taxon>Arecoideae</taxon>
        <taxon>Cocoseae</taxon>
        <taxon>Elaeidinae</taxon>
        <taxon>Elaeis</taxon>
    </lineage>
</organism>
<comment type="similarity">
    <text evidence="2">Belongs to the PPR family. PCMP-E subfamily.</text>
</comment>
<dbReference type="PANTHER" id="PTHR47926">
    <property type="entry name" value="PENTATRICOPEPTIDE REPEAT-CONTAINING PROTEIN"/>
    <property type="match status" value="1"/>
</dbReference>
<dbReference type="GO" id="GO:0003723">
    <property type="term" value="F:RNA binding"/>
    <property type="evidence" value="ECO:0007669"/>
    <property type="project" value="InterPro"/>
</dbReference>
<feature type="repeat" description="PPR" evidence="3">
    <location>
        <begin position="646"/>
        <end position="680"/>
    </location>
</feature>
<evidence type="ECO:0000313" key="4">
    <source>
        <dbReference type="Proteomes" id="UP000504607"/>
    </source>
</evidence>
<reference evidence="7" key="1">
    <citation type="submission" date="2022-04" db="UniProtKB">
        <authorList>
            <consortium name="RefSeq"/>
        </authorList>
    </citation>
    <scope>IDENTIFICATION</scope>
</reference>
<dbReference type="InterPro" id="IPR002885">
    <property type="entry name" value="PPR_rpt"/>
</dbReference>
<gene>
    <name evidence="5 6 7 8 9 10" type="primary">LOC105056857</name>
</gene>
<dbReference type="Proteomes" id="UP000504607">
    <property type="component" value="Chromosome 13"/>
</dbReference>
<dbReference type="RefSeq" id="XP_019709915.1">
    <property type="nucleotide sequence ID" value="XM_019854356.2"/>
</dbReference>
<dbReference type="FunFam" id="1.25.40.10:FF:000883">
    <property type="entry name" value="Pentatricopeptide repeat-containing protein"/>
    <property type="match status" value="1"/>
</dbReference>
<evidence type="ECO:0000313" key="8">
    <source>
        <dbReference type="RefSeq" id="XP_019709914.1"/>
    </source>
</evidence>
<evidence type="ECO:0000313" key="7">
    <source>
        <dbReference type="RefSeq" id="XP_019709913.1"/>
    </source>
</evidence>
<evidence type="ECO:0000313" key="10">
    <source>
        <dbReference type="RefSeq" id="XP_019709917.1"/>
    </source>
</evidence>
<dbReference type="KEGG" id="egu:105056857"/>
<evidence type="ECO:0000256" key="3">
    <source>
        <dbReference type="PROSITE-ProRule" id="PRU00708"/>
    </source>
</evidence>
<dbReference type="GO" id="GO:0009451">
    <property type="term" value="P:RNA modification"/>
    <property type="evidence" value="ECO:0007669"/>
    <property type="project" value="InterPro"/>
</dbReference>
<feature type="repeat" description="PPR" evidence="3">
    <location>
        <begin position="510"/>
        <end position="544"/>
    </location>
</feature>
<dbReference type="NCBIfam" id="TIGR00756">
    <property type="entry name" value="PPR"/>
    <property type="match status" value="4"/>
</dbReference>
<dbReference type="FunFam" id="1.25.40.10:FF:000090">
    <property type="entry name" value="Pentatricopeptide repeat-containing protein, chloroplastic"/>
    <property type="match status" value="1"/>
</dbReference>
<dbReference type="InterPro" id="IPR046848">
    <property type="entry name" value="E_motif"/>
</dbReference>
<dbReference type="RefSeq" id="XP_019709917.1">
    <property type="nucleotide sequence ID" value="XM_019854358.2"/>
</dbReference>
<name>A0A6J0PQB3_ELAGV</name>
<feature type="repeat" description="PPR" evidence="3">
    <location>
        <begin position="202"/>
        <end position="236"/>
    </location>
</feature>
<evidence type="ECO:0000313" key="5">
    <source>
        <dbReference type="RefSeq" id="XP_010937492.1"/>
    </source>
</evidence>
<keyword evidence="4" id="KW-1185">Reference proteome</keyword>
<dbReference type="InterPro" id="IPR011990">
    <property type="entry name" value="TPR-like_helical_dom_sf"/>
</dbReference>
<dbReference type="RefSeq" id="XP_019709914.1">
    <property type="nucleotide sequence ID" value="XM_019854355.2"/>
</dbReference>
<dbReference type="Pfam" id="PF01535">
    <property type="entry name" value="PPR"/>
    <property type="match status" value="7"/>
</dbReference>
<dbReference type="RefSeq" id="XP_019709912.1">
    <property type="nucleotide sequence ID" value="XM_019854353.2"/>
</dbReference>
<dbReference type="AlphaFoldDB" id="A0A6J0PQB3"/>
<dbReference type="RefSeq" id="XP_019709913.1">
    <property type="nucleotide sequence ID" value="XM_019854354.2"/>
</dbReference>
<sequence>MVLFWRPRFSPQSLQPLPPFLRFSSLAFPPPSLFALRLLLSSPTPALRSLLRRHAVIVASGHSANPFLAAKLISLYAALCRPDLSACVFSAAIPSNSGDTFLWNSIIQAHFSNVDFPLALRFYSQMLSSGASPNEFTIPMVASASAELLDLGLGSSIHGNAMKFGLFNGKSTAVGSSLVYMYSKCGVIGDAYRMFDEMPARDVVAWTAVIIGCVRNGEFEEGLVCLKKMHRVGGDGGGRPNSRTMEGGLQACGNLGALPEGKCLHGFLLKAGMGCYPSVNSSLLSMYSKCESLEEATIVFQELSERDVVSWTAIVGVYARKGFIFECLELFQMLQNSGVEPDGVFISCMLTGFANSGNVSGGKAFHGVMLRRNFVLNTLVGNALQSMYCKFELLEYARKAFDVVGERDTESWNLMVFGYGKMGLDVKCLDLYRELQFLRLGYSSDLNCLVSVIYSCSQLGALHLGQSMHCYMIKYAVDEDVSVANALIGMYARCGKLDLARTIFDHTTRDVVTWNALIAAYAQLGHSSDALSLFDRMLFEDVKPNSATLVSILSACSHMAVLHHGRWIHNYIKKMGLESDVSICTALVDMYAKCGQLEISRAIFDSMPERDVVSWNVMISGYGIHGYAKEALEVFREMEKTSLRPNGVTFLAVLSTCSHAGLVKEGKELFCGMGKYSVTPTLKHYACIVDLLGRSGNLCEAEAMVLNMPMEPDSGIWGALLGACRMHNNVEMGERIARRALESDPENEGYYILLSNMYSCAGRWEEVEKLRGTMNNKGVSKRAGWSAVELG</sequence>
<evidence type="ECO:0000256" key="1">
    <source>
        <dbReference type="ARBA" id="ARBA00022737"/>
    </source>
</evidence>
<dbReference type="FunFam" id="1.25.40.10:FF:001216">
    <property type="entry name" value="Pentatricopeptide repeat-containing protein mitochondrial"/>
    <property type="match status" value="1"/>
</dbReference>
<dbReference type="GeneID" id="105056857"/>
<dbReference type="PANTHER" id="PTHR47926:SF397">
    <property type="entry name" value="(WILD MALAYSIAN BANANA) HYPOTHETICAL PROTEIN"/>
    <property type="match status" value="1"/>
</dbReference>
<evidence type="ECO:0000313" key="9">
    <source>
        <dbReference type="RefSeq" id="XP_019709915.1"/>
    </source>
</evidence>
<feature type="repeat" description="PPR" evidence="3">
    <location>
        <begin position="307"/>
        <end position="341"/>
    </location>
</feature>
<dbReference type="Gene3D" id="1.25.40.10">
    <property type="entry name" value="Tetratricopeptide repeat domain"/>
    <property type="match status" value="7"/>
</dbReference>
<feature type="repeat" description="PPR" evidence="3">
    <location>
        <begin position="580"/>
        <end position="610"/>
    </location>
</feature>
<proteinExistence type="inferred from homology"/>
<dbReference type="Pfam" id="PF13041">
    <property type="entry name" value="PPR_2"/>
    <property type="match status" value="2"/>
</dbReference>
<evidence type="ECO:0000256" key="2">
    <source>
        <dbReference type="ARBA" id="ARBA00061659"/>
    </source>
</evidence>
<dbReference type="FunFam" id="1.25.40.10:FF:001227">
    <property type="entry name" value="Pentatricopeptide repeat-containing protein At1g26900, mitochondrial"/>
    <property type="match status" value="1"/>
</dbReference>
<dbReference type="Pfam" id="PF20431">
    <property type="entry name" value="E_motif"/>
    <property type="match status" value="1"/>
</dbReference>